<accession>A0A2M8Z801</accession>
<dbReference type="EMBL" id="PGET01000001">
    <property type="protein sequence ID" value="PJJ29560.1"/>
    <property type="molecule type" value="Genomic_DNA"/>
</dbReference>
<dbReference type="GO" id="GO:0008168">
    <property type="term" value="F:methyltransferase activity"/>
    <property type="evidence" value="ECO:0007669"/>
    <property type="project" value="UniProtKB-KW"/>
</dbReference>
<dbReference type="InterPro" id="IPR029063">
    <property type="entry name" value="SAM-dependent_MTases_sf"/>
</dbReference>
<dbReference type="CDD" id="cd02440">
    <property type="entry name" value="AdoMet_MTases"/>
    <property type="match status" value="1"/>
</dbReference>
<name>A0A2M8Z801_9FIRM</name>
<dbReference type="SUPFAM" id="SSF53335">
    <property type="entry name" value="S-adenosyl-L-methionine-dependent methyltransferases"/>
    <property type="match status" value="1"/>
</dbReference>
<dbReference type="OrthoDB" id="9804312at2"/>
<dbReference type="Proteomes" id="UP000231092">
    <property type="component" value="Unassembled WGS sequence"/>
</dbReference>
<evidence type="ECO:0000313" key="5">
    <source>
        <dbReference type="Proteomes" id="UP000231092"/>
    </source>
</evidence>
<gene>
    <name evidence="4" type="ORF">H171_3106</name>
</gene>
<dbReference type="RefSeq" id="WP_054791550.1">
    <property type="nucleotide sequence ID" value="NZ_PGET01000001.1"/>
</dbReference>
<keyword evidence="2 4" id="KW-0808">Transferase</keyword>
<organism evidence="4 5">
    <name type="scientific">[Clostridium] celerecrescens 18A</name>
    <dbReference type="NCBI Taxonomy" id="1286362"/>
    <lineage>
        <taxon>Bacteria</taxon>
        <taxon>Bacillati</taxon>
        <taxon>Bacillota</taxon>
        <taxon>Clostridia</taxon>
        <taxon>Lachnospirales</taxon>
        <taxon>Lachnospiraceae</taxon>
        <taxon>Lacrimispora</taxon>
    </lineage>
</organism>
<dbReference type="PANTHER" id="PTHR43861:SF1">
    <property type="entry name" value="TRANS-ACONITATE 2-METHYLTRANSFERASE"/>
    <property type="match status" value="1"/>
</dbReference>
<dbReference type="PANTHER" id="PTHR43861">
    <property type="entry name" value="TRANS-ACONITATE 2-METHYLTRANSFERASE-RELATED"/>
    <property type="match status" value="1"/>
</dbReference>
<protein>
    <submittedName>
        <fullName evidence="4">Methyltransferase family protein</fullName>
    </submittedName>
</protein>
<feature type="domain" description="Methyltransferase" evidence="3">
    <location>
        <begin position="40"/>
        <end position="128"/>
    </location>
</feature>
<comment type="caution">
    <text evidence="4">The sequence shown here is derived from an EMBL/GenBank/DDBJ whole genome shotgun (WGS) entry which is preliminary data.</text>
</comment>
<dbReference type="InterPro" id="IPR041698">
    <property type="entry name" value="Methyltransf_25"/>
</dbReference>
<proteinExistence type="predicted"/>
<reference evidence="4 5" key="1">
    <citation type="submission" date="2017-11" db="EMBL/GenBank/DDBJ databases">
        <title>Understudied soil microbes with underappreciated capabilities: Untangling the Clostridium saccharolyticum group.</title>
        <authorList>
            <person name="Leschine S."/>
        </authorList>
    </citation>
    <scope>NUCLEOTIDE SEQUENCE [LARGE SCALE GENOMIC DNA]</scope>
    <source>
        <strain evidence="4 5">18A</strain>
    </source>
</reference>
<dbReference type="AlphaFoldDB" id="A0A2M8Z801"/>
<evidence type="ECO:0000256" key="1">
    <source>
        <dbReference type="ARBA" id="ARBA00022603"/>
    </source>
</evidence>
<dbReference type="GO" id="GO:0032259">
    <property type="term" value="P:methylation"/>
    <property type="evidence" value="ECO:0007669"/>
    <property type="project" value="UniProtKB-KW"/>
</dbReference>
<evidence type="ECO:0000259" key="3">
    <source>
        <dbReference type="Pfam" id="PF13649"/>
    </source>
</evidence>
<sequence length="194" mass="22246">MDSIDYYNKYAAKEFEETVNQDMSGIMKEFLDLLKEGDTILDLGCGSGRDSLSFYELGYDVTPLDASEEMCKLAEIHTGLEVLQMTFEQIDFDNVFDGIWACASLLHTPKKELSDILTKIARALNDKGILYMSFKLGDFEGFRGKRYFCDLTADSMTELLRDNGRFEIVKLWETEDVRSGHSDVKWLNVLVRKQ</sequence>
<dbReference type="Pfam" id="PF13649">
    <property type="entry name" value="Methyltransf_25"/>
    <property type="match status" value="1"/>
</dbReference>
<dbReference type="Gene3D" id="3.40.50.150">
    <property type="entry name" value="Vaccinia Virus protein VP39"/>
    <property type="match status" value="1"/>
</dbReference>
<evidence type="ECO:0000313" key="4">
    <source>
        <dbReference type="EMBL" id="PJJ29560.1"/>
    </source>
</evidence>
<evidence type="ECO:0000256" key="2">
    <source>
        <dbReference type="ARBA" id="ARBA00022679"/>
    </source>
</evidence>
<keyword evidence="1 4" id="KW-0489">Methyltransferase</keyword>